<sequence length="173" mass="17558">MNTRTRTVGTLAALTLTLALTACSSEDSGDQADAQPSVTAPAASTSPGASPKSAGHYDSAQDIADALTAAGLTASKPQEQTEENYISQVGGTAYDFTVTDQAGTAAPGTTGINMFPNPEALAAWIPLSKQFGGVAVTGDTWAVSLPTKSKAARDDSKRLAPEIAEALDGTVQQ</sequence>
<gene>
    <name evidence="3" type="ORF">ACKI1S_42560</name>
</gene>
<evidence type="ECO:0000313" key="4">
    <source>
        <dbReference type="Proteomes" id="UP001631993"/>
    </source>
</evidence>
<accession>A0ABW9IWE1</accession>
<dbReference type="PROSITE" id="PS51257">
    <property type="entry name" value="PROKAR_LIPOPROTEIN"/>
    <property type="match status" value="1"/>
</dbReference>
<comment type="caution">
    <text evidence="3">The sequence shown here is derived from an EMBL/GenBank/DDBJ whole genome shotgun (WGS) entry which is preliminary data.</text>
</comment>
<feature type="chain" id="PRO_5046442291" description="Lipoprotein" evidence="2">
    <location>
        <begin position="25"/>
        <end position="173"/>
    </location>
</feature>
<evidence type="ECO:0000256" key="2">
    <source>
        <dbReference type="SAM" id="SignalP"/>
    </source>
</evidence>
<feature type="compositionally biased region" description="Low complexity" evidence="1">
    <location>
        <begin position="36"/>
        <end position="54"/>
    </location>
</feature>
<feature type="signal peptide" evidence="2">
    <location>
        <begin position="1"/>
        <end position="24"/>
    </location>
</feature>
<dbReference type="Proteomes" id="UP001631993">
    <property type="component" value="Unassembled WGS sequence"/>
</dbReference>
<keyword evidence="2" id="KW-0732">Signal</keyword>
<reference evidence="3 4" key="1">
    <citation type="submission" date="2024-12" db="EMBL/GenBank/DDBJ databases">
        <title>Forecasting of Potato common scab and diversities of Pathogenic streptomyces spp. in china.</title>
        <authorList>
            <person name="Handique U."/>
            <person name="Wu J."/>
        </authorList>
    </citation>
    <scope>NUCLEOTIDE SEQUENCE [LARGE SCALE GENOMIC DNA]</scope>
    <source>
        <strain evidence="3 4">ZRIMU1585</strain>
    </source>
</reference>
<dbReference type="EMBL" id="JBJVNE010000032">
    <property type="protein sequence ID" value="MFM9652771.1"/>
    <property type="molecule type" value="Genomic_DNA"/>
</dbReference>
<evidence type="ECO:0000313" key="3">
    <source>
        <dbReference type="EMBL" id="MFM9652771.1"/>
    </source>
</evidence>
<feature type="region of interest" description="Disordered" evidence="1">
    <location>
        <begin position="26"/>
        <end position="57"/>
    </location>
</feature>
<proteinExistence type="predicted"/>
<dbReference type="RefSeq" id="WP_409096879.1">
    <property type="nucleotide sequence ID" value="NZ_JBJVND010000044.1"/>
</dbReference>
<name>A0ABW9IWE1_STRGJ</name>
<evidence type="ECO:0000256" key="1">
    <source>
        <dbReference type="SAM" id="MobiDB-lite"/>
    </source>
</evidence>
<keyword evidence="4" id="KW-1185">Reference proteome</keyword>
<protein>
    <recommendedName>
        <fullName evidence="5">Lipoprotein</fullName>
    </recommendedName>
</protein>
<organism evidence="3 4">
    <name type="scientific">Streptomyces galilaeus</name>
    <dbReference type="NCBI Taxonomy" id="33899"/>
    <lineage>
        <taxon>Bacteria</taxon>
        <taxon>Bacillati</taxon>
        <taxon>Actinomycetota</taxon>
        <taxon>Actinomycetes</taxon>
        <taxon>Kitasatosporales</taxon>
        <taxon>Streptomycetaceae</taxon>
        <taxon>Streptomyces</taxon>
    </lineage>
</organism>
<evidence type="ECO:0008006" key="5">
    <source>
        <dbReference type="Google" id="ProtNLM"/>
    </source>
</evidence>